<dbReference type="EMBL" id="JAYMYQ010000011">
    <property type="protein sequence ID" value="KAK7306114.1"/>
    <property type="molecule type" value="Genomic_DNA"/>
</dbReference>
<dbReference type="InterPro" id="IPR027417">
    <property type="entry name" value="P-loop_NTPase"/>
</dbReference>
<dbReference type="InterPro" id="IPR050905">
    <property type="entry name" value="Plant_NBS-LRR"/>
</dbReference>
<accession>A0AAN9JYW7</accession>
<protein>
    <recommendedName>
        <fullName evidence="5">NB-ARC domain-containing protein</fullName>
    </recommendedName>
</protein>
<sequence length="546" mass="62621">MDRRRREFGMDVHREFRRERRWLILNRNFIDSKVEKAKERKEKVNDAVLKWVDEAGKLLDDISEEIEKSGDKYYSDMIEDIKEMNGNRKFKPFSTVILSSGPTIIRRKTETSDRLLKALEDDELRFNSTTLKQLSLELQDDKRNVIGLHGKPGSGKTTLAKAVRDKVKSLKIFDEVLFVTVSQNLKIQDQIAKSLNLRSGRASEIKSTLGRKNRILVILDDVPSNCDYDPEEIGIPSQRCKFLLTTRDKQDCSLIIGKRVTHCETMIPMGPLSEEDTWSLLQEYLGIDESDGSFNVAKEVASACDWLPGTIIDVSSSFKDKSFLEWTKLLHSLKHSTARFKEDPEQIEKWNSALQKVSRIGGCFYPEGMNKTEFIQEVIDDVMEAKKYLYIQNIDMKCEEIEQSNSDCEFRPHCSQNTVESKNQSQSSRPNPTPEEGAPDPLLIALKENRLRFNSETLKELSKELQNDSINQIVLHGKQGSGKTRLVEAVHDKAKSTFSMLFEVVLFATVSQNNIRMPQPKFIQGIVQSAIQHKKTSLYIRNMEMV</sequence>
<proteinExistence type="predicted"/>
<evidence type="ECO:0000256" key="4">
    <source>
        <dbReference type="SAM" id="MobiDB-lite"/>
    </source>
</evidence>
<evidence type="ECO:0000256" key="2">
    <source>
        <dbReference type="ARBA" id="ARBA00022821"/>
    </source>
</evidence>
<dbReference type="Proteomes" id="UP001367508">
    <property type="component" value="Unassembled WGS sequence"/>
</dbReference>
<evidence type="ECO:0000259" key="5">
    <source>
        <dbReference type="Pfam" id="PF00931"/>
    </source>
</evidence>
<dbReference type="SUPFAM" id="SSF52540">
    <property type="entry name" value="P-loop containing nucleoside triphosphate hydrolases"/>
    <property type="match status" value="2"/>
</dbReference>
<feature type="domain" description="NB-ARC" evidence="5">
    <location>
        <begin position="130"/>
        <end position="284"/>
    </location>
</feature>
<keyword evidence="2" id="KW-0611">Plant defense</keyword>
<evidence type="ECO:0000313" key="6">
    <source>
        <dbReference type="EMBL" id="KAK7306114.1"/>
    </source>
</evidence>
<feature type="compositionally biased region" description="Polar residues" evidence="4">
    <location>
        <begin position="415"/>
        <end position="430"/>
    </location>
</feature>
<dbReference type="Gene3D" id="3.40.50.300">
    <property type="entry name" value="P-loop containing nucleotide triphosphate hydrolases"/>
    <property type="match status" value="2"/>
</dbReference>
<keyword evidence="1" id="KW-0547">Nucleotide-binding</keyword>
<dbReference type="PANTHER" id="PTHR33463:SF183">
    <property type="entry name" value="NB-ARC DOMAIN DISEASE RESISTANCE PROTEIN"/>
    <property type="match status" value="1"/>
</dbReference>
<dbReference type="Gene3D" id="1.10.8.430">
    <property type="entry name" value="Helical domain of apoptotic protease-activating factors"/>
    <property type="match status" value="1"/>
</dbReference>
<dbReference type="Pfam" id="PF00931">
    <property type="entry name" value="NB-ARC"/>
    <property type="match status" value="2"/>
</dbReference>
<dbReference type="GO" id="GO:0005524">
    <property type="term" value="F:ATP binding"/>
    <property type="evidence" value="ECO:0007669"/>
    <property type="project" value="UniProtKB-KW"/>
</dbReference>
<dbReference type="AlphaFoldDB" id="A0AAN9JYW7"/>
<dbReference type="PRINTS" id="PR00364">
    <property type="entry name" value="DISEASERSIST"/>
</dbReference>
<dbReference type="InterPro" id="IPR002182">
    <property type="entry name" value="NB-ARC"/>
</dbReference>
<reference evidence="6 7" key="1">
    <citation type="submission" date="2024-01" db="EMBL/GenBank/DDBJ databases">
        <title>The genomes of 5 underutilized Papilionoideae crops provide insights into root nodulation and disease resistanc.</title>
        <authorList>
            <person name="Jiang F."/>
        </authorList>
    </citation>
    <scope>NUCLEOTIDE SEQUENCE [LARGE SCALE GENOMIC DNA]</scope>
    <source>
        <strain evidence="6">LVBAO_FW01</strain>
        <tissue evidence="6">Leaves</tissue>
    </source>
</reference>
<evidence type="ECO:0000256" key="1">
    <source>
        <dbReference type="ARBA" id="ARBA00022741"/>
    </source>
</evidence>
<comment type="caution">
    <text evidence="6">The sequence shown here is derived from an EMBL/GenBank/DDBJ whole genome shotgun (WGS) entry which is preliminary data.</text>
</comment>
<dbReference type="InterPro" id="IPR042197">
    <property type="entry name" value="Apaf_helical"/>
</dbReference>
<dbReference type="PANTHER" id="PTHR33463">
    <property type="entry name" value="NB-ARC DOMAIN-CONTAINING PROTEIN-RELATED"/>
    <property type="match status" value="1"/>
</dbReference>
<evidence type="ECO:0000256" key="3">
    <source>
        <dbReference type="ARBA" id="ARBA00022840"/>
    </source>
</evidence>
<gene>
    <name evidence="6" type="ORF">VNO77_44034</name>
</gene>
<keyword evidence="3" id="KW-0067">ATP-binding</keyword>
<name>A0AAN9JYW7_CANGL</name>
<dbReference type="GO" id="GO:0006952">
    <property type="term" value="P:defense response"/>
    <property type="evidence" value="ECO:0007669"/>
    <property type="project" value="UniProtKB-KW"/>
</dbReference>
<feature type="domain" description="NB-ARC" evidence="5">
    <location>
        <begin position="456"/>
        <end position="514"/>
    </location>
</feature>
<dbReference type="GO" id="GO:0043531">
    <property type="term" value="F:ADP binding"/>
    <property type="evidence" value="ECO:0007669"/>
    <property type="project" value="InterPro"/>
</dbReference>
<keyword evidence="7" id="KW-1185">Reference proteome</keyword>
<organism evidence="6 7">
    <name type="scientific">Canavalia gladiata</name>
    <name type="common">Sword bean</name>
    <name type="synonym">Dolichos gladiatus</name>
    <dbReference type="NCBI Taxonomy" id="3824"/>
    <lineage>
        <taxon>Eukaryota</taxon>
        <taxon>Viridiplantae</taxon>
        <taxon>Streptophyta</taxon>
        <taxon>Embryophyta</taxon>
        <taxon>Tracheophyta</taxon>
        <taxon>Spermatophyta</taxon>
        <taxon>Magnoliopsida</taxon>
        <taxon>eudicotyledons</taxon>
        <taxon>Gunneridae</taxon>
        <taxon>Pentapetalae</taxon>
        <taxon>rosids</taxon>
        <taxon>fabids</taxon>
        <taxon>Fabales</taxon>
        <taxon>Fabaceae</taxon>
        <taxon>Papilionoideae</taxon>
        <taxon>50 kb inversion clade</taxon>
        <taxon>NPAAA clade</taxon>
        <taxon>indigoferoid/millettioid clade</taxon>
        <taxon>Phaseoleae</taxon>
        <taxon>Canavalia</taxon>
    </lineage>
</organism>
<evidence type="ECO:0000313" key="7">
    <source>
        <dbReference type="Proteomes" id="UP001367508"/>
    </source>
</evidence>
<feature type="region of interest" description="Disordered" evidence="4">
    <location>
        <begin position="415"/>
        <end position="440"/>
    </location>
</feature>